<evidence type="ECO:0000256" key="8">
    <source>
        <dbReference type="RuleBase" id="RU003793"/>
    </source>
</evidence>
<feature type="domain" description="Prepilin peptidase A24 N-terminal" evidence="13">
    <location>
        <begin position="10"/>
        <end position="96"/>
    </location>
</feature>
<dbReference type="Pfam" id="PF06750">
    <property type="entry name" value="A24_N_bact"/>
    <property type="match status" value="1"/>
</dbReference>
<reference evidence="14 15" key="1">
    <citation type="submission" date="2017-02" db="EMBL/GenBank/DDBJ databases">
        <title>Complete genome sequence of the drought resistance-promoting endophyte Pantoea alhagi LTYR-11Z.</title>
        <authorList>
            <person name="Zhang L."/>
        </authorList>
    </citation>
    <scope>NUCLEOTIDE SEQUENCE [LARGE SCALE GENOMIC DNA]</scope>
    <source>
        <strain evidence="14 15">LTYR-11Z</strain>
    </source>
</reference>
<dbReference type="PRINTS" id="PR00864">
    <property type="entry name" value="PREPILNPTASE"/>
</dbReference>
<proteinExistence type="inferred from homology"/>
<dbReference type="EC" id="2.1.1.-" evidence="9"/>
<dbReference type="GO" id="GO:0008168">
    <property type="term" value="F:methyltransferase activity"/>
    <property type="evidence" value="ECO:0007669"/>
    <property type="project" value="UniProtKB-KW"/>
</dbReference>
<dbReference type="InterPro" id="IPR050882">
    <property type="entry name" value="Prepilin_peptidase/N-MTase"/>
</dbReference>
<comment type="catalytic activity">
    <reaction evidence="9">
        <text>Typically cleaves a -Gly-|-Phe- bond to release an N-terminal, basic peptide of 5-8 residues from type IV prepilin, and then N-methylates the new N-terminal amino group, the methyl donor being S-adenosyl-L-methionine.</text>
        <dbReference type="EC" id="3.4.23.43"/>
    </reaction>
</comment>
<evidence type="ECO:0000256" key="3">
    <source>
        <dbReference type="ARBA" id="ARBA00022475"/>
    </source>
</evidence>
<evidence type="ECO:0000313" key="15">
    <source>
        <dbReference type="Proteomes" id="UP000192900"/>
    </source>
</evidence>
<organism evidence="14 15">
    <name type="scientific">Pantoea alhagi</name>
    <dbReference type="NCBI Taxonomy" id="1891675"/>
    <lineage>
        <taxon>Bacteria</taxon>
        <taxon>Pseudomonadati</taxon>
        <taxon>Pseudomonadota</taxon>
        <taxon>Gammaproteobacteria</taxon>
        <taxon>Enterobacterales</taxon>
        <taxon>Erwiniaceae</taxon>
        <taxon>Pantoea</taxon>
    </lineage>
</organism>
<comment type="similarity">
    <text evidence="2 8">Belongs to the peptidase A24 family.</text>
</comment>
<dbReference type="EC" id="3.4.23.43" evidence="9"/>
<evidence type="ECO:0000256" key="11">
    <source>
        <dbReference type="SAM" id="SignalP"/>
    </source>
</evidence>
<evidence type="ECO:0000256" key="6">
    <source>
        <dbReference type="ARBA" id="ARBA00022989"/>
    </source>
</evidence>
<dbReference type="GO" id="GO:0005886">
    <property type="term" value="C:plasma membrane"/>
    <property type="evidence" value="ECO:0007669"/>
    <property type="project" value="UniProtKB-SubCell"/>
</dbReference>
<evidence type="ECO:0000256" key="2">
    <source>
        <dbReference type="ARBA" id="ARBA00005801"/>
    </source>
</evidence>
<dbReference type="Proteomes" id="UP000192900">
    <property type="component" value="Chromosome"/>
</dbReference>
<dbReference type="KEGG" id="palh:B1H58_05685"/>
<dbReference type="PANTHER" id="PTHR30487">
    <property type="entry name" value="TYPE 4 PREPILIN-LIKE PROTEINS LEADER PEPTIDE-PROCESSING ENZYME"/>
    <property type="match status" value="1"/>
</dbReference>
<keyword evidence="11" id="KW-0732">Signal</keyword>
<keyword evidence="9" id="KW-0489">Methyltransferase</keyword>
<keyword evidence="4" id="KW-0997">Cell inner membrane</keyword>
<protein>
    <recommendedName>
        <fullName evidence="9">Prepilin leader peptidase/N-methyltransferase</fullName>
        <ecNumber evidence="9">2.1.1.-</ecNumber>
        <ecNumber evidence="9">3.4.23.43</ecNumber>
    </recommendedName>
</protein>
<dbReference type="OrthoDB" id="9789291at2"/>
<dbReference type="AlphaFoldDB" id="A0A1W6B396"/>
<keyword evidence="9" id="KW-0808">Transferase</keyword>
<feature type="domain" description="Prepilin type IV endopeptidase peptidase" evidence="12">
    <location>
        <begin position="109"/>
        <end position="217"/>
    </location>
</feature>
<keyword evidence="6 10" id="KW-1133">Transmembrane helix</keyword>
<dbReference type="PANTHER" id="PTHR30487:SF0">
    <property type="entry name" value="PREPILIN LEADER PEPTIDASE_N-METHYLTRANSFERASE-RELATED"/>
    <property type="match status" value="1"/>
</dbReference>
<feature type="transmembrane region" description="Helical" evidence="10">
    <location>
        <begin position="152"/>
        <end position="173"/>
    </location>
</feature>
<keyword evidence="9" id="KW-0378">Hydrolase</keyword>
<dbReference type="STRING" id="1891675.B1H58_05685"/>
<evidence type="ECO:0000259" key="13">
    <source>
        <dbReference type="Pfam" id="PF06750"/>
    </source>
</evidence>
<feature type="signal peptide" evidence="11">
    <location>
        <begin position="1"/>
        <end position="21"/>
    </location>
</feature>
<dbReference type="InterPro" id="IPR014032">
    <property type="entry name" value="Peptidase_A24A_bac"/>
</dbReference>
<accession>A0A1W6B396</accession>
<dbReference type="RefSeq" id="WP_085068478.1">
    <property type="nucleotide sequence ID" value="NZ_CP019706.1"/>
</dbReference>
<feature type="transmembrane region" description="Helical" evidence="10">
    <location>
        <begin position="127"/>
        <end position="145"/>
    </location>
</feature>
<dbReference type="EMBL" id="CP019706">
    <property type="protein sequence ID" value="ARJ41552.1"/>
    <property type="molecule type" value="Genomic_DNA"/>
</dbReference>
<evidence type="ECO:0000256" key="9">
    <source>
        <dbReference type="RuleBase" id="RU003794"/>
    </source>
</evidence>
<comment type="subcellular location">
    <subcellularLocation>
        <location evidence="1">Cell inner membrane</location>
        <topology evidence="1">Multi-pass membrane protein</topology>
    </subcellularLocation>
    <subcellularLocation>
        <location evidence="9">Cell membrane</location>
        <topology evidence="9">Multi-pass membrane protein</topology>
    </subcellularLocation>
</comment>
<sequence length="260" mass="28361">MLALFLSGLAGLATGSFLCLAADRYQPGFTSRQWLSTLALPASHCAGCGHRLQISELVPVYSWCRYRGKCRYCQITLPLRLVITEALTCLLFVLLAGCQSSLVPLMFLLLFSAALIVLSLIDQRHFILPDAVTLPLLWLGLLYHLTLCQERLASAVAGVLLGWLSLWALYWGFLALCRQEGIGYGDIKLFAALGAWSGWQTLPLIATIAALSGLTLFVCCGLCNKAAGWQRRQPFGPCLAIAGWAVLFWQTQAGNVTPLP</sequence>
<evidence type="ECO:0000256" key="5">
    <source>
        <dbReference type="ARBA" id="ARBA00022692"/>
    </source>
</evidence>
<keyword evidence="7 10" id="KW-0472">Membrane</keyword>
<evidence type="ECO:0000256" key="4">
    <source>
        <dbReference type="ARBA" id="ARBA00022519"/>
    </source>
</evidence>
<keyword evidence="9" id="KW-0511">Multifunctional enzyme</keyword>
<dbReference type="Gene3D" id="1.20.120.1220">
    <property type="match status" value="1"/>
</dbReference>
<dbReference type="GO" id="GO:0004190">
    <property type="term" value="F:aspartic-type endopeptidase activity"/>
    <property type="evidence" value="ECO:0007669"/>
    <property type="project" value="UniProtKB-EC"/>
</dbReference>
<evidence type="ECO:0000256" key="1">
    <source>
        <dbReference type="ARBA" id="ARBA00004429"/>
    </source>
</evidence>
<evidence type="ECO:0000313" key="14">
    <source>
        <dbReference type="EMBL" id="ARJ41552.1"/>
    </source>
</evidence>
<dbReference type="GO" id="GO:0006465">
    <property type="term" value="P:signal peptide processing"/>
    <property type="evidence" value="ECO:0007669"/>
    <property type="project" value="TreeGrafter"/>
</dbReference>
<keyword evidence="9" id="KW-0645">Protease</keyword>
<dbReference type="Pfam" id="PF01478">
    <property type="entry name" value="Peptidase_A24"/>
    <property type="match status" value="1"/>
</dbReference>
<feature type="transmembrane region" description="Helical" evidence="10">
    <location>
        <begin position="202"/>
        <end position="223"/>
    </location>
</feature>
<dbReference type="InterPro" id="IPR000045">
    <property type="entry name" value="Prepilin_IV_endopep_pep"/>
</dbReference>
<keyword evidence="5 9" id="KW-0812">Transmembrane</keyword>
<dbReference type="InterPro" id="IPR010627">
    <property type="entry name" value="Prepilin_pept_A24_N"/>
</dbReference>
<feature type="chain" id="PRO_5012619447" description="Prepilin leader peptidase/N-methyltransferase" evidence="11">
    <location>
        <begin position="22"/>
        <end position="260"/>
    </location>
</feature>
<dbReference type="GO" id="GO:0032259">
    <property type="term" value="P:methylation"/>
    <property type="evidence" value="ECO:0007669"/>
    <property type="project" value="UniProtKB-KW"/>
</dbReference>
<comment type="function">
    <text evidence="9">Plays an essential role in type IV pili and type II pseudopili formation by proteolytically removing the leader sequence from substrate proteins and subsequently monomethylating the alpha-amino group of the newly exposed N-terminal phenylalanine.</text>
</comment>
<evidence type="ECO:0000256" key="7">
    <source>
        <dbReference type="ARBA" id="ARBA00023136"/>
    </source>
</evidence>
<name>A0A1W6B396_9GAMM</name>
<evidence type="ECO:0000259" key="12">
    <source>
        <dbReference type="Pfam" id="PF01478"/>
    </source>
</evidence>
<keyword evidence="3" id="KW-1003">Cell membrane</keyword>
<gene>
    <name evidence="14" type="ORF">B1H58_05685</name>
</gene>
<evidence type="ECO:0000256" key="10">
    <source>
        <dbReference type="SAM" id="Phobius"/>
    </source>
</evidence>
<keyword evidence="15" id="KW-1185">Reference proteome</keyword>